<evidence type="ECO:0000313" key="1">
    <source>
        <dbReference type="EMBL" id="HIX85684.1"/>
    </source>
</evidence>
<dbReference type="PROSITE" id="PS51257">
    <property type="entry name" value="PROKAR_LIPOPROTEIN"/>
    <property type="match status" value="1"/>
</dbReference>
<dbReference type="Pfam" id="PF14092">
    <property type="entry name" value="DUF4270"/>
    <property type="match status" value="1"/>
</dbReference>
<dbReference type="EMBL" id="DXEN01000021">
    <property type="protein sequence ID" value="HIX85684.1"/>
    <property type="molecule type" value="Genomic_DNA"/>
</dbReference>
<proteinExistence type="predicted"/>
<sequence>MDSKLLILGLGLGFSILAGCNDDLSPIGTSIQPGDDTIAVYTDSFRIQATTVLLDSIYARSTSAQLGELYDPLYGNLKSDYMCQFYCPSGFQFAHTPYGGKIDSVDFRIEYFNSSHKNGAWIGDSLAPMRAEIFRITSPLRKHFYTNFDPAQYCDLRESLGAQTYTAFNASIPDSVREEDDFIAHVDIQLPAELGQRFYDESVNNPSTFDSQDSFNEFFPGVYVTNTFGSGNILSISKSYMRIHYRYAVTGSAGQDSLIATSEQFATSKEVIQLNRFTNTDLSQLLEPNDEFAYFKTPAGVCMRIVFPTTEITPIMRERIVNNLPLELKAMPQEDWKYALTPPSYLLILPEDSVKSFFEKEQIENGQTSFLSDAYDEDTRTYSFPNLANLLKHQMENAPEEDMRLLVIPVERTTTSSGGGYYQTTVSTSALTNYMAPAGVKIRKDEAVMHIGITSCKYAR</sequence>
<evidence type="ECO:0000313" key="2">
    <source>
        <dbReference type="Proteomes" id="UP000823847"/>
    </source>
</evidence>
<dbReference type="Proteomes" id="UP000823847">
    <property type="component" value="Unassembled WGS sequence"/>
</dbReference>
<organism evidence="1 2">
    <name type="scientific">Candidatus Parabacteroides intestinigallinarum</name>
    <dbReference type="NCBI Taxonomy" id="2838722"/>
    <lineage>
        <taxon>Bacteria</taxon>
        <taxon>Pseudomonadati</taxon>
        <taxon>Bacteroidota</taxon>
        <taxon>Bacteroidia</taxon>
        <taxon>Bacteroidales</taxon>
        <taxon>Tannerellaceae</taxon>
        <taxon>Parabacteroides</taxon>
    </lineage>
</organism>
<dbReference type="InterPro" id="IPR025366">
    <property type="entry name" value="DUF4270"/>
</dbReference>
<comment type="caution">
    <text evidence="1">The sequence shown here is derived from an EMBL/GenBank/DDBJ whole genome shotgun (WGS) entry which is preliminary data.</text>
</comment>
<reference evidence="1" key="1">
    <citation type="journal article" date="2021" name="PeerJ">
        <title>Extensive microbial diversity within the chicken gut microbiome revealed by metagenomics and culture.</title>
        <authorList>
            <person name="Gilroy R."/>
            <person name="Ravi A."/>
            <person name="Getino M."/>
            <person name="Pursley I."/>
            <person name="Horton D.L."/>
            <person name="Alikhan N.F."/>
            <person name="Baker D."/>
            <person name="Gharbi K."/>
            <person name="Hall N."/>
            <person name="Watson M."/>
            <person name="Adriaenssens E.M."/>
            <person name="Foster-Nyarko E."/>
            <person name="Jarju S."/>
            <person name="Secka A."/>
            <person name="Antonio M."/>
            <person name="Oren A."/>
            <person name="Chaudhuri R.R."/>
            <person name="La Ragione R."/>
            <person name="Hildebrand F."/>
            <person name="Pallen M.J."/>
        </authorList>
    </citation>
    <scope>NUCLEOTIDE SEQUENCE</scope>
    <source>
        <strain evidence="1">ChiHecec2B26-12326</strain>
    </source>
</reference>
<name>A0A9D1XTC8_9BACT</name>
<dbReference type="AlphaFoldDB" id="A0A9D1XTC8"/>
<protein>
    <submittedName>
        <fullName evidence="1">DUF4270 domain-containing protein</fullName>
    </submittedName>
</protein>
<accession>A0A9D1XTC8</accession>
<gene>
    <name evidence="1" type="ORF">H9848_03615</name>
</gene>
<reference evidence="1" key="2">
    <citation type="submission" date="2021-04" db="EMBL/GenBank/DDBJ databases">
        <authorList>
            <person name="Gilroy R."/>
        </authorList>
    </citation>
    <scope>NUCLEOTIDE SEQUENCE</scope>
    <source>
        <strain evidence="1">ChiHecec2B26-12326</strain>
    </source>
</reference>